<name>A0AAE0E5I7_9ROSI</name>
<gene>
    <name evidence="2" type="ORF">Dsin_015956</name>
</gene>
<dbReference type="EMBL" id="JANJYJ010000005">
    <property type="protein sequence ID" value="KAK3211250.1"/>
    <property type="molecule type" value="Genomic_DNA"/>
</dbReference>
<accession>A0AAE0E5I7</accession>
<comment type="caution">
    <text evidence="2">The sequence shown here is derived from an EMBL/GenBank/DDBJ whole genome shotgun (WGS) entry which is preliminary data.</text>
</comment>
<dbReference type="AlphaFoldDB" id="A0AAE0E5I7"/>
<evidence type="ECO:0008006" key="4">
    <source>
        <dbReference type="Google" id="ProtNLM"/>
    </source>
</evidence>
<protein>
    <recommendedName>
        <fullName evidence="4">Secreted protein</fullName>
    </recommendedName>
</protein>
<dbReference type="Proteomes" id="UP001281410">
    <property type="component" value="Unassembled WGS sequence"/>
</dbReference>
<proteinExistence type="predicted"/>
<feature type="chain" id="PRO_5042072880" description="Secreted protein" evidence="1">
    <location>
        <begin position="23"/>
        <end position="151"/>
    </location>
</feature>
<keyword evidence="3" id="KW-1185">Reference proteome</keyword>
<organism evidence="2 3">
    <name type="scientific">Dipteronia sinensis</name>
    <dbReference type="NCBI Taxonomy" id="43782"/>
    <lineage>
        <taxon>Eukaryota</taxon>
        <taxon>Viridiplantae</taxon>
        <taxon>Streptophyta</taxon>
        <taxon>Embryophyta</taxon>
        <taxon>Tracheophyta</taxon>
        <taxon>Spermatophyta</taxon>
        <taxon>Magnoliopsida</taxon>
        <taxon>eudicotyledons</taxon>
        <taxon>Gunneridae</taxon>
        <taxon>Pentapetalae</taxon>
        <taxon>rosids</taxon>
        <taxon>malvids</taxon>
        <taxon>Sapindales</taxon>
        <taxon>Sapindaceae</taxon>
        <taxon>Hippocastanoideae</taxon>
        <taxon>Acereae</taxon>
        <taxon>Dipteronia</taxon>
    </lineage>
</organism>
<evidence type="ECO:0000256" key="1">
    <source>
        <dbReference type="SAM" id="SignalP"/>
    </source>
</evidence>
<reference evidence="2" key="1">
    <citation type="journal article" date="2023" name="Plant J.">
        <title>Genome sequences and population genomics provide insights into the demographic history, inbreeding, and mutation load of two 'living fossil' tree species of Dipteronia.</title>
        <authorList>
            <person name="Feng Y."/>
            <person name="Comes H.P."/>
            <person name="Chen J."/>
            <person name="Zhu S."/>
            <person name="Lu R."/>
            <person name="Zhang X."/>
            <person name="Li P."/>
            <person name="Qiu J."/>
            <person name="Olsen K.M."/>
            <person name="Qiu Y."/>
        </authorList>
    </citation>
    <scope>NUCLEOTIDE SEQUENCE</scope>
    <source>
        <strain evidence="2">NBL</strain>
    </source>
</reference>
<evidence type="ECO:0000313" key="2">
    <source>
        <dbReference type="EMBL" id="KAK3211250.1"/>
    </source>
</evidence>
<keyword evidence="1" id="KW-0732">Signal</keyword>
<sequence length="151" mass="16517">MLSGIITGQVLHVLFACIAVEASVYGEAEGGENDESCLGVFALFCNLHYLLPRYLSTITVCRCLLKLDGQFYSLTICLNGIDILAHQAAAKALETGASFSVVIRRIEEAFLQNLKCSCCKIIVSCSDSKSTVNMHHCCRLPRTQRTRGLVI</sequence>
<feature type="signal peptide" evidence="1">
    <location>
        <begin position="1"/>
        <end position="22"/>
    </location>
</feature>
<evidence type="ECO:0000313" key="3">
    <source>
        <dbReference type="Proteomes" id="UP001281410"/>
    </source>
</evidence>